<name>A0ABX7IIH7_9ACTO</name>
<feature type="region of interest" description="Disordered" evidence="7">
    <location>
        <begin position="1"/>
        <end position="20"/>
    </location>
</feature>
<keyword evidence="10" id="KW-1185">Reference proteome</keyword>
<evidence type="ECO:0000256" key="3">
    <source>
        <dbReference type="ARBA" id="ARBA00022884"/>
    </source>
</evidence>
<evidence type="ECO:0000256" key="7">
    <source>
        <dbReference type="SAM" id="MobiDB-lite"/>
    </source>
</evidence>
<evidence type="ECO:0000256" key="6">
    <source>
        <dbReference type="HAMAP-Rule" id="MF_00073"/>
    </source>
</evidence>
<keyword evidence="3 6" id="KW-0694">RNA-binding</keyword>
<evidence type="ECO:0000259" key="8">
    <source>
        <dbReference type="Pfam" id="PF01029"/>
    </source>
</evidence>
<comment type="similarity">
    <text evidence="1 6">Belongs to the NusB family.</text>
</comment>
<dbReference type="HAMAP" id="MF_00073">
    <property type="entry name" value="NusB"/>
    <property type="match status" value="1"/>
</dbReference>
<evidence type="ECO:0000256" key="4">
    <source>
        <dbReference type="ARBA" id="ARBA00023015"/>
    </source>
</evidence>
<feature type="domain" description="NusB/RsmB/TIM44" evidence="8">
    <location>
        <begin position="21"/>
        <end position="145"/>
    </location>
</feature>
<comment type="function">
    <text evidence="6">Involved in transcription antitermination. Required for transcription of ribosomal RNA (rRNA) genes. Binds specifically to the boxA antiterminator sequence of the ribosomal RNA (rrn) operons.</text>
</comment>
<dbReference type="NCBIfam" id="TIGR01951">
    <property type="entry name" value="nusB"/>
    <property type="match status" value="1"/>
</dbReference>
<dbReference type="RefSeq" id="WP_204425620.1">
    <property type="nucleotide sequence ID" value="NZ_CP070228.1"/>
</dbReference>
<keyword evidence="5 6" id="KW-0804">Transcription</keyword>
<sequence>MSTEETPQQRQRKGRKGRSLQRQRALDVLYEADLRHEEIGLAELLEIRSELSPAQQPIKEYGQQIVCTYCEWADDVDSMIEAASPQWALARMSVVDRSLLRIGATELMFMDVPIAIVIKEITSLVRDFSTDKAVGFTMGVLNRIAEIRATETAGRSAE</sequence>
<proteinExistence type="inferred from homology"/>
<reference evidence="9 10" key="1">
    <citation type="submission" date="2021-02" db="EMBL/GenBank/DDBJ databases">
        <title>Complete Genome Sequence of Arcanobacterium phocisimile strain DSM 26142T from a harbour seal.</title>
        <authorList>
            <person name="Borowiak M."/>
            <person name="Alssahen M."/>
            <person name="Malorny B."/>
            <person name="Laemmler C."/>
            <person name="Siebert U."/>
            <person name="Ploetz M."/>
            <person name="Abdulmawjood A."/>
        </authorList>
    </citation>
    <scope>NUCLEOTIDE SEQUENCE [LARGE SCALE GENOMIC DNA]</scope>
    <source>
        <strain evidence="9 10">DSM 26142</strain>
    </source>
</reference>
<feature type="compositionally biased region" description="Basic residues" evidence="7">
    <location>
        <begin position="10"/>
        <end position="20"/>
    </location>
</feature>
<evidence type="ECO:0000256" key="2">
    <source>
        <dbReference type="ARBA" id="ARBA00022814"/>
    </source>
</evidence>
<protein>
    <recommendedName>
        <fullName evidence="6">Transcription antitermination protein NusB</fullName>
    </recommendedName>
    <alternativeName>
        <fullName evidence="6">Antitermination factor NusB</fullName>
    </alternativeName>
</protein>
<accession>A0ABX7IIH7</accession>
<dbReference type="Pfam" id="PF01029">
    <property type="entry name" value="NusB"/>
    <property type="match status" value="1"/>
</dbReference>
<keyword evidence="4 6" id="KW-0805">Transcription regulation</keyword>
<evidence type="ECO:0000256" key="1">
    <source>
        <dbReference type="ARBA" id="ARBA00005952"/>
    </source>
</evidence>
<organism evidence="9 10">
    <name type="scientific">Arcanobacterium phocisimile</name>
    <dbReference type="NCBI Taxonomy" id="1302235"/>
    <lineage>
        <taxon>Bacteria</taxon>
        <taxon>Bacillati</taxon>
        <taxon>Actinomycetota</taxon>
        <taxon>Actinomycetes</taxon>
        <taxon>Actinomycetales</taxon>
        <taxon>Actinomycetaceae</taxon>
        <taxon>Arcanobacterium</taxon>
    </lineage>
</organism>
<evidence type="ECO:0000313" key="9">
    <source>
        <dbReference type="EMBL" id="QRV02943.1"/>
    </source>
</evidence>
<dbReference type="PANTHER" id="PTHR11078:SF3">
    <property type="entry name" value="ANTITERMINATION NUSB DOMAIN-CONTAINING PROTEIN"/>
    <property type="match status" value="1"/>
</dbReference>
<dbReference type="InterPro" id="IPR011605">
    <property type="entry name" value="NusB_fam"/>
</dbReference>
<dbReference type="InterPro" id="IPR035926">
    <property type="entry name" value="NusB-like_sf"/>
</dbReference>
<dbReference type="Proteomes" id="UP000602653">
    <property type="component" value="Chromosome"/>
</dbReference>
<dbReference type="PANTHER" id="PTHR11078">
    <property type="entry name" value="N UTILIZATION SUBSTANCE PROTEIN B-RELATED"/>
    <property type="match status" value="1"/>
</dbReference>
<evidence type="ECO:0000313" key="10">
    <source>
        <dbReference type="Proteomes" id="UP000602653"/>
    </source>
</evidence>
<dbReference type="EMBL" id="CP070228">
    <property type="protein sequence ID" value="QRV02943.1"/>
    <property type="molecule type" value="Genomic_DNA"/>
</dbReference>
<dbReference type="InterPro" id="IPR006027">
    <property type="entry name" value="NusB_RsmB_TIM44"/>
</dbReference>
<gene>
    <name evidence="6 9" type="primary">nusB</name>
    <name evidence="9" type="ORF">JTE88_04285</name>
</gene>
<dbReference type="Gene3D" id="1.10.940.10">
    <property type="entry name" value="NusB-like"/>
    <property type="match status" value="1"/>
</dbReference>
<evidence type="ECO:0000256" key="5">
    <source>
        <dbReference type="ARBA" id="ARBA00023163"/>
    </source>
</evidence>
<keyword evidence="2 6" id="KW-0889">Transcription antitermination</keyword>
<dbReference type="SUPFAM" id="SSF48013">
    <property type="entry name" value="NusB-like"/>
    <property type="match status" value="1"/>
</dbReference>